<comment type="caution">
    <text evidence="2">The sequence shown here is derived from an EMBL/GenBank/DDBJ whole genome shotgun (WGS) entry which is preliminary data.</text>
</comment>
<evidence type="ECO:0000313" key="3">
    <source>
        <dbReference type="Proteomes" id="UP000316095"/>
    </source>
</evidence>
<dbReference type="RefSeq" id="WP_146503631.1">
    <property type="nucleotide sequence ID" value="NZ_SJPG01000001.1"/>
</dbReference>
<dbReference type="OrthoDB" id="9978436at2"/>
<dbReference type="EMBL" id="SJPG01000001">
    <property type="protein sequence ID" value="TWT61673.1"/>
    <property type="molecule type" value="Genomic_DNA"/>
</dbReference>
<accession>A0A5C5XH97</accession>
<feature type="compositionally biased region" description="Basic and acidic residues" evidence="1">
    <location>
        <begin position="81"/>
        <end position="93"/>
    </location>
</feature>
<evidence type="ECO:0000256" key="1">
    <source>
        <dbReference type="SAM" id="MobiDB-lite"/>
    </source>
</evidence>
<organism evidence="2 3">
    <name type="scientific">Rubinisphaera italica</name>
    <dbReference type="NCBI Taxonomy" id="2527969"/>
    <lineage>
        <taxon>Bacteria</taxon>
        <taxon>Pseudomonadati</taxon>
        <taxon>Planctomycetota</taxon>
        <taxon>Planctomycetia</taxon>
        <taxon>Planctomycetales</taxon>
        <taxon>Planctomycetaceae</taxon>
        <taxon>Rubinisphaera</taxon>
    </lineage>
</organism>
<proteinExistence type="predicted"/>
<protein>
    <submittedName>
        <fullName evidence="2">Uncharacterized protein</fullName>
    </submittedName>
</protein>
<dbReference type="Proteomes" id="UP000316095">
    <property type="component" value="Unassembled WGS sequence"/>
</dbReference>
<name>A0A5C5XH97_9PLAN</name>
<reference evidence="2 3" key="1">
    <citation type="submission" date="2019-02" db="EMBL/GenBank/DDBJ databases">
        <title>Deep-cultivation of Planctomycetes and their phenomic and genomic characterization uncovers novel biology.</title>
        <authorList>
            <person name="Wiegand S."/>
            <person name="Jogler M."/>
            <person name="Boedeker C."/>
            <person name="Pinto D."/>
            <person name="Vollmers J."/>
            <person name="Rivas-Marin E."/>
            <person name="Kohn T."/>
            <person name="Peeters S.H."/>
            <person name="Heuer A."/>
            <person name="Rast P."/>
            <person name="Oberbeckmann S."/>
            <person name="Bunk B."/>
            <person name="Jeske O."/>
            <person name="Meyerdierks A."/>
            <person name="Storesund J.E."/>
            <person name="Kallscheuer N."/>
            <person name="Luecker S."/>
            <person name="Lage O.M."/>
            <person name="Pohl T."/>
            <person name="Merkel B.J."/>
            <person name="Hornburger P."/>
            <person name="Mueller R.-W."/>
            <person name="Bruemmer F."/>
            <person name="Labrenz M."/>
            <person name="Spormann A.M."/>
            <person name="Op Den Camp H."/>
            <person name="Overmann J."/>
            <person name="Amann R."/>
            <person name="Jetten M.S.M."/>
            <person name="Mascher T."/>
            <person name="Medema M.H."/>
            <person name="Devos D.P."/>
            <person name="Kaster A.-K."/>
            <person name="Ovreas L."/>
            <person name="Rohde M."/>
            <person name="Galperin M.Y."/>
            <person name="Jogler C."/>
        </authorList>
    </citation>
    <scope>NUCLEOTIDE SEQUENCE [LARGE SCALE GENOMIC DNA]</scope>
    <source>
        <strain evidence="2 3">Pan54</strain>
    </source>
</reference>
<feature type="region of interest" description="Disordered" evidence="1">
    <location>
        <begin position="81"/>
        <end position="111"/>
    </location>
</feature>
<evidence type="ECO:0000313" key="2">
    <source>
        <dbReference type="EMBL" id="TWT61673.1"/>
    </source>
</evidence>
<sequence>MTTGRESAAGSECEELRHEVAELKDVIHVLIDSIDEVRNELQWLARNGLPTGEPVPASPVLKQMAADPCADDWGERLVVERGDTDVPPERETELTNSTPRLPELPEPGKLF</sequence>
<keyword evidence="3" id="KW-1185">Reference proteome</keyword>
<gene>
    <name evidence="2" type="ORF">Pan54_24100</name>
</gene>
<dbReference type="AlphaFoldDB" id="A0A5C5XH97"/>